<proteinExistence type="predicted"/>
<dbReference type="Pfam" id="PF01553">
    <property type="entry name" value="Acyltransferase"/>
    <property type="match status" value="1"/>
</dbReference>
<comment type="pathway">
    <text evidence="1">Lipid metabolism.</text>
</comment>
<evidence type="ECO:0000256" key="6">
    <source>
        <dbReference type="SAM" id="Phobius"/>
    </source>
</evidence>
<evidence type="ECO:0000313" key="8">
    <source>
        <dbReference type="EMBL" id="MFD1937155.1"/>
    </source>
</evidence>
<keyword evidence="4" id="KW-0443">Lipid metabolism</keyword>
<dbReference type="PANTHER" id="PTHR10434:SF64">
    <property type="entry name" value="1-ACYL-SN-GLYCEROL-3-PHOSPHATE ACYLTRANSFERASE-RELATED"/>
    <property type="match status" value="1"/>
</dbReference>
<dbReference type="SUPFAM" id="SSF69593">
    <property type="entry name" value="Glycerol-3-phosphate (1)-acyltransferase"/>
    <property type="match status" value="1"/>
</dbReference>
<keyword evidence="3" id="KW-0808">Transferase</keyword>
<evidence type="ECO:0000256" key="3">
    <source>
        <dbReference type="ARBA" id="ARBA00022679"/>
    </source>
</evidence>
<evidence type="ECO:0000256" key="2">
    <source>
        <dbReference type="ARBA" id="ARBA00022516"/>
    </source>
</evidence>
<evidence type="ECO:0000256" key="5">
    <source>
        <dbReference type="ARBA" id="ARBA00023315"/>
    </source>
</evidence>
<organism evidence="8 9">
    <name type="scientific">Nonomuraea mangrovi</name>
    <dbReference type="NCBI Taxonomy" id="2316207"/>
    <lineage>
        <taxon>Bacteria</taxon>
        <taxon>Bacillati</taxon>
        <taxon>Actinomycetota</taxon>
        <taxon>Actinomycetes</taxon>
        <taxon>Streptosporangiales</taxon>
        <taxon>Streptosporangiaceae</taxon>
        <taxon>Nonomuraea</taxon>
    </lineage>
</organism>
<name>A0ABW4T7R8_9ACTN</name>
<protein>
    <submittedName>
        <fullName evidence="8">Lysophospholipid acyltransferase family protein</fullName>
    </submittedName>
</protein>
<keyword evidence="6" id="KW-1133">Transmembrane helix</keyword>
<dbReference type="GO" id="GO:0016746">
    <property type="term" value="F:acyltransferase activity"/>
    <property type="evidence" value="ECO:0007669"/>
    <property type="project" value="UniProtKB-KW"/>
</dbReference>
<dbReference type="EMBL" id="JBHUFV010000055">
    <property type="protein sequence ID" value="MFD1937155.1"/>
    <property type="molecule type" value="Genomic_DNA"/>
</dbReference>
<evidence type="ECO:0000259" key="7">
    <source>
        <dbReference type="SMART" id="SM00563"/>
    </source>
</evidence>
<keyword evidence="5 8" id="KW-0012">Acyltransferase</keyword>
<dbReference type="PANTHER" id="PTHR10434">
    <property type="entry name" value="1-ACYL-SN-GLYCEROL-3-PHOSPHATE ACYLTRANSFERASE"/>
    <property type="match status" value="1"/>
</dbReference>
<gene>
    <name evidence="8" type="ORF">ACFSKW_37355</name>
</gene>
<evidence type="ECO:0000256" key="4">
    <source>
        <dbReference type="ARBA" id="ARBA00023098"/>
    </source>
</evidence>
<feature type="transmembrane region" description="Helical" evidence="6">
    <location>
        <begin position="29"/>
        <end position="49"/>
    </location>
</feature>
<reference evidence="9" key="1">
    <citation type="journal article" date="2019" name="Int. J. Syst. Evol. Microbiol.">
        <title>The Global Catalogue of Microorganisms (GCM) 10K type strain sequencing project: providing services to taxonomists for standard genome sequencing and annotation.</title>
        <authorList>
            <consortium name="The Broad Institute Genomics Platform"/>
            <consortium name="The Broad Institute Genome Sequencing Center for Infectious Disease"/>
            <person name="Wu L."/>
            <person name="Ma J."/>
        </authorList>
    </citation>
    <scope>NUCLEOTIDE SEQUENCE [LARGE SCALE GENOMIC DNA]</scope>
    <source>
        <strain evidence="9">ICMP 6774ER</strain>
    </source>
</reference>
<dbReference type="CDD" id="cd07989">
    <property type="entry name" value="LPLAT_AGPAT-like"/>
    <property type="match status" value="1"/>
</dbReference>
<dbReference type="SMART" id="SM00563">
    <property type="entry name" value="PlsC"/>
    <property type="match status" value="1"/>
</dbReference>
<dbReference type="RefSeq" id="WP_379578077.1">
    <property type="nucleotide sequence ID" value="NZ_JBHUFV010000055.1"/>
</dbReference>
<dbReference type="Proteomes" id="UP001597368">
    <property type="component" value="Unassembled WGS sequence"/>
</dbReference>
<feature type="domain" description="Phospholipid/glycerol acyltransferase" evidence="7">
    <location>
        <begin position="104"/>
        <end position="216"/>
    </location>
</feature>
<dbReference type="InterPro" id="IPR002123">
    <property type="entry name" value="Plipid/glycerol_acylTrfase"/>
</dbReference>
<evidence type="ECO:0000256" key="1">
    <source>
        <dbReference type="ARBA" id="ARBA00005189"/>
    </source>
</evidence>
<sequence>MSPWFPTSPCTTTRCVDVPMRAAGVLRKVLRGLAAVLVVLAGVPLARLVRGTARRRVTLAWSRALLRALGVKVEVRQGFAFFAGAVPSAEETPSEETDPAQGARLVVANHISWLDPLVVAAALPCRLVAKSEVSTWPVVGGLATGSGALPIARDSLLELPGAVARIADALRSGETVAAFPEGTTWCGRGSGTFRPAVFQAAVDAGVSVTPVAIAYREAEGPRTTAPAYVGDDTLAASLLRVIAVRNLVVEVTILPPVNAADRKELAGLAEAAVASATGRLPLPRHTPAPALT</sequence>
<keyword evidence="2" id="KW-0444">Lipid biosynthesis</keyword>
<evidence type="ECO:0000313" key="9">
    <source>
        <dbReference type="Proteomes" id="UP001597368"/>
    </source>
</evidence>
<keyword evidence="6" id="KW-0472">Membrane</keyword>
<comment type="caution">
    <text evidence="8">The sequence shown here is derived from an EMBL/GenBank/DDBJ whole genome shotgun (WGS) entry which is preliminary data.</text>
</comment>
<keyword evidence="6" id="KW-0812">Transmembrane</keyword>
<accession>A0ABW4T7R8</accession>
<keyword evidence="9" id="KW-1185">Reference proteome</keyword>